<reference evidence="3 4" key="1">
    <citation type="journal article" date="2016" name="Mol. Biol. Evol.">
        <title>Comparative Genomics of Early-Diverging Mushroom-Forming Fungi Provides Insights into the Origins of Lignocellulose Decay Capabilities.</title>
        <authorList>
            <person name="Nagy L.G."/>
            <person name="Riley R."/>
            <person name="Tritt A."/>
            <person name="Adam C."/>
            <person name="Daum C."/>
            <person name="Floudas D."/>
            <person name="Sun H."/>
            <person name="Yadav J.S."/>
            <person name="Pangilinan J."/>
            <person name="Larsson K.H."/>
            <person name="Matsuura K."/>
            <person name="Barry K."/>
            <person name="Labutti K."/>
            <person name="Kuo R."/>
            <person name="Ohm R.A."/>
            <person name="Bhattacharya S.S."/>
            <person name="Shirouzu T."/>
            <person name="Yoshinaga Y."/>
            <person name="Martin F.M."/>
            <person name="Grigoriev I.V."/>
            <person name="Hibbett D.S."/>
        </authorList>
    </citation>
    <scope>NUCLEOTIDE SEQUENCE [LARGE SCALE GENOMIC DNA]</scope>
    <source>
        <strain evidence="3 4">HHB14362 ss-1</strain>
    </source>
</reference>
<dbReference type="GO" id="GO:1990904">
    <property type="term" value="C:ribonucleoprotein complex"/>
    <property type="evidence" value="ECO:0007669"/>
    <property type="project" value="TreeGrafter"/>
</dbReference>
<proteinExistence type="inferred from homology"/>
<dbReference type="AlphaFoldDB" id="A0A165QYF1"/>
<accession>A0A165QYF1</accession>
<evidence type="ECO:0000313" key="4">
    <source>
        <dbReference type="Proteomes" id="UP000076761"/>
    </source>
</evidence>
<dbReference type="InterPro" id="IPR012981">
    <property type="entry name" value="PIH1_N"/>
</dbReference>
<evidence type="ECO:0000256" key="1">
    <source>
        <dbReference type="ARBA" id="ARBA00008511"/>
    </source>
</evidence>
<dbReference type="PANTHER" id="PTHR22997">
    <property type="entry name" value="PIH1 DOMAIN-CONTAINING PROTEIN 1"/>
    <property type="match status" value="1"/>
</dbReference>
<dbReference type="Pfam" id="PF08190">
    <property type="entry name" value="PIH1"/>
    <property type="match status" value="1"/>
</dbReference>
<dbReference type="OrthoDB" id="5135119at2759"/>
<dbReference type="PANTHER" id="PTHR22997:SF0">
    <property type="entry name" value="PIH1 DOMAIN-CONTAINING PROTEIN 1"/>
    <property type="match status" value="1"/>
</dbReference>
<dbReference type="GO" id="GO:0005737">
    <property type="term" value="C:cytoplasm"/>
    <property type="evidence" value="ECO:0007669"/>
    <property type="project" value="TreeGrafter"/>
</dbReference>
<dbReference type="InParanoid" id="A0A165QYF1"/>
<dbReference type="STRING" id="1314782.A0A165QYF1"/>
<protein>
    <recommendedName>
        <fullName evidence="2">PIH1 N-terminal domain-containing protein</fullName>
    </recommendedName>
</protein>
<dbReference type="GO" id="GO:0006364">
    <property type="term" value="P:rRNA processing"/>
    <property type="evidence" value="ECO:0007669"/>
    <property type="project" value="TreeGrafter"/>
</dbReference>
<name>A0A165QYF1_9AGAM</name>
<dbReference type="GO" id="GO:0000492">
    <property type="term" value="P:box C/D snoRNP assembly"/>
    <property type="evidence" value="ECO:0007669"/>
    <property type="project" value="TreeGrafter"/>
</dbReference>
<organism evidence="3 4">
    <name type="scientific">Neolentinus lepideus HHB14362 ss-1</name>
    <dbReference type="NCBI Taxonomy" id="1314782"/>
    <lineage>
        <taxon>Eukaryota</taxon>
        <taxon>Fungi</taxon>
        <taxon>Dikarya</taxon>
        <taxon>Basidiomycota</taxon>
        <taxon>Agaricomycotina</taxon>
        <taxon>Agaricomycetes</taxon>
        <taxon>Gloeophyllales</taxon>
        <taxon>Gloeophyllaceae</taxon>
        <taxon>Neolentinus</taxon>
    </lineage>
</organism>
<gene>
    <name evidence="3" type="ORF">NEOLEDRAFT_1070187</name>
</gene>
<dbReference type="InterPro" id="IPR050734">
    <property type="entry name" value="PIH1/Kintoun_subfamily"/>
</dbReference>
<dbReference type="GO" id="GO:0097255">
    <property type="term" value="C:R2TP complex"/>
    <property type="evidence" value="ECO:0007669"/>
    <property type="project" value="TreeGrafter"/>
</dbReference>
<dbReference type="EMBL" id="KV425589">
    <property type="protein sequence ID" value="KZT23056.1"/>
    <property type="molecule type" value="Genomic_DNA"/>
</dbReference>
<dbReference type="Proteomes" id="UP000076761">
    <property type="component" value="Unassembled WGS sequence"/>
</dbReference>
<comment type="similarity">
    <text evidence="1">Belongs to the PIH1 family.</text>
</comment>
<evidence type="ECO:0000313" key="3">
    <source>
        <dbReference type="EMBL" id="KZT23056.1"/>
    </source>
</evidence>
<evidence type="ECO:0000259" key="2">
    <source>
        <dbReference type="Pfam" id="PF08190"/>
    </source>
</evidence>
<feature type="domain" description="PIH1 N-terminal" evidence="2">
    <location>
        <begin position="69"/>
        <end position="202"/>
    </location>
</feature>
<keyword evidence="4" id="KW-1185">Reference proteome</keyword>
<sequence length="346" mass="37866">MLPLIIERTRLRSRLINGLPHPGPVTLTMPHIPISLSPVPGFCIKSLALTHADYPLRHHTHSPALPIPKARKVFVNIAFDQHVPAPPPGTDVAIERAIAALASPADNSPDDYFVPVVVSDPREVLDKAGKPSVVFDAVFNAALKPKSAKSLEFKAFLIELALQRIEAQSSPSTLSSTSQPALLLSRQFGTPNIKAKGELKPRTVLIPEELFTDGQKRVIEDVSGKKLVDELDVSGKGKEGEQIRGKILVEEVSVGGKESERGEDTPQWSWEEKEGRVRVIVMVPRMTHAHISSTTLDVEPHRIELLVPGLYALDISSDLIKLKRELDVDGAQAEWHVAEGTLVLYA</sequence>